<keyword evidence="2" id="KW-1185">Reference proteome</keyword>
<dbReference type="EMBL" id="CP096019">
    <property type="protein sequence ID" value="UPM42571.1"/>
    <property type="molecule type" value="Genomic_DNA"/>
</dbReference>
<sequence>MDEDMFEWFRSKVLFALYQALIVAGILLLPVGVLAQAVGIPFPFHRALGRVAPSHEE</sequence>
<dbReference type="Proteomes" id="UP000831768">
    <property type="component" value="Chromosome"/>
</dbReference>
<proteinExistence type="predicted"/>
<accession>A0A8U0A0B5</accession>
<dbReference type="KEGG" id="haad:MW046_11480"/>
<evidence type="ECO:0000313" key="1">
    <source>
        <dbReference type="EMBL" id="UPM42571.1"/>
    </source>
</evidence>
<name>A0A8U0A0B5_9EURY</name>
<gene>
    <name evidence="1" type="ORF">MW046_11480</name>
</gene>
<dbReference type="RefSeq" id="WP_247993242.1">
    <property type="nucleotide sequence ID" value="NZ_CP096019.1"/>
</dbReference>
<dbReference type="AlphaFoldDB" id="A0A8U0A0B5"/>
<reference evidence="1" key="1">
    <citation type="submission" date="2022-04" db="EMBL/GenBank/DDBJ databases">
        <title>Halocatena sp. nov., isolated from a salt lake.</title>
        <authorList>
            <person name="Cui H.-L."/>
        </authorList>
    </citation>
    <scope>NUCLEOTIDE SEQUENCE</scope>
    <source>
        <strain evidence="1">AD-1</strain>
    </source>
</reference>
<evidence type="ECO:0000313" key="2">
    <source>
        <dbReference type="Proteomes" id="UP000831768"/>
    </source>
</evidence>
<organism evidence="1 2">
    <name type="scientific">Halocatena salina</name>
    <dbReference type="NCBI Taxonomy" id="2934340"/>
    <lineage>
        <taxon>Archaea</taxon>
        <taxon>Methanobacteriati</taxon>
        <taxon>Methanobacteriota</taxon>
        <taxon>Stenosarchaea group</taxon>
        <taxon>Halobacteria</taxon>
        <taxon>Halobacteriales</taxon>
        <taxon>Natronomonadaceae</taxon>
        <taxon>Halocatena</taxon>
    </lineage>
</organism>
<protein>
    <submittedName>
        <fullName evidence="1">Uncharacterized protein</fullName>
    </submittedName>
</protein>
<dbReference type="GeneID" id="71928677"/>